<dbReference type="GO" id="GO:0004672">
    <property type="term" value="F:protein kinase activity"/>
    <property type="evidence" value="ECO:0007669"/>
    <property type="project" value="InterPro"/>
</dbReference>
<dbReference type="PANTHER" id="PTHR10566">
    <property type="entry name" value="CHAPERONE-ACTIVITY OF BC1 COMPLEX CABC1 -RELATED"/>
    <property type="match status" value="1"/>
</dbReference>
<dbReference type="AlphaFoldDB" id="A0A6C0KTV1"/>
<accession>A0A6C0KTV1</accession>
<reference evidence="4" key="1">
    <citation type="journal article" date="2020" name="Nature">
        <title>Giant virus diversity and host interactions through global metagenomics.</title>
        <authorList>
            <person name="Schulz F."/>
            <person name="Roux S."/>
            <person name="Paez-Espino D."/>
            <person name="Jungbluth S."/>
            <person name="Walsh D.A."/>
            <person name="Denef V.J."/>
            <person name="McMahon K.D."/>
            <person name="Konstantinidis K.T."/>
            <person name="Eloe-Fadrosh E.A."/>
            <person name="Kyrpides N.C."/>
            <person name="Woyke T."/>
        </authorList>
    </citation>
    <scope>NUCLEOTIDE SEQUENCE</scope>
    <source>
        <strain evidence="4">GVMAG-S-3300013094-100</strain>
    </source>
</reference>
<evidence type="ECO:0000256" key="2">
    <source>
        <dbReference type="SAM" id="Phobius"/>
    </source>
</evidence>
<dbReference type="EMBL" id="MN740977">
    <property type="protein sequence ID" value="QHU21029.1"/>
    <property type="molecule type" value="Genomic_DNA"/>
</dbReference>
<keyword evidence="2" id="KW-0472">Membrane</keyword>
<feature type="transmembrane region" description="Helical" evidence="2">
    <location>
        <begin position="474"/>
        <end position="501"/>
    </location>
</feature>
<feature type="domain" description="Protein kinase" evidence="3">
    <location>
        <begin position="117"/>
        <end position="447"/>
    </location>
</feature>
<evidence type="ECO:0000256" key="1">
    <source>
        <dbReference type="ARBA" id="ARBA00009670"/>
    </source>
</evidence>
<dbReference type="InterPro" id="IPR000719">
    <property type="entry name" value="Prot_kinase_dom"/>
</dbReference>
<protein>
    <recommendedName>
        <fullName evidence="3">Protein kinase domain-containing protein</fullName>
    </recommendedName>
</protein>
<comment type="similarity">
    <text evidence="1">Belongs to the protein kinase superfamily. ADCK protein kinase family.</text>
</comment>
<keyword evidence="2" id="KW-0812">Transmembrane</keyword>
<dbReference type="Gene3D" id="1.10.510.10">
    <property type="entry name" value="Transferase(Phosphotransferase) domain 1"/>
    <property type="match status" value="1"/>
</dbReference>
<dbReference type="GO" id="GO:0005524">
    <property type="term" value="F:ATP binding"/>
    <property type="evidence" value="ECO:0007669"/>
    <property type="project" value="InterPro"/>
</dbReference>
<dbReference type="InterPro" id="IPR004147">
    <property type="entry name" value="ABC1_dom"/>
</dbReference>
<dbReference type="InterPro" id="IPR011009">
    <property type="entry name" value="Kinase-like_dom_sf"/>
</dbReference>
<dbReference type="SUPFAM" id="SSF56112">
    <property type="entry name" value="Protein kinase-like (PK-like)"/>
    <property type="match status" value="1"/>
</dbReference>
<keyword evidence="2" id="KW-1133">Transmembrane helix</keyword>
<evidence type="ECO:0000259" key="3">
    <source>
        <dbReference type="PROSITE" id="PS50011"/>
    </source>
</evidence>
<organism evidence="4">
    <name type="scientific">viral metagenome</name>
    <dbReference type="NCBI Taxonomy" id="1070528"/>
    <lineage>
        <taxon>unclassified sequences</taxon>
        <taxon>metagenomes</taxon>
        <taxon>organismal metagenomes</taxon>
    </lineage>
</organism>
<evidence type="ECO:0000313" key="4">
    <source>
        <dbReference type="EMBL" id="QHU21029.1"/>
    </source>
</evidence>
<dbReference type="InterPro" id="IPR050154">
    <property type="entry name" value="UbiB_kinase"/>
</dbReference>
<proteinExistence type="inferred from homology"/>
<sequence length="507" mass="59179">MKTVKITGMRDLKFKKTSPMRILKFIGEANIRLATVRDQSLNGKWLRNQIIELGPAFIKLGQFISTRNDLFNKEITNELLLLQDNIPQVPFNEIKTILNESYSGEEFANDYNNVFSYIDENAIASASIGQVHIGKLKNSNKLVAIKVHKPFIAEKINDDIMTLKNLINILLIIGYSRAKEFESIIKEYERFLSAELDFRKEMNHMIRFKKLLSDLPVKVPAVSVKYSSEKVLVMEYVKSIKISDLKSFDSDIFPKNVANSLINIFLYQIIKIGYVHSDPHPGNIGILNDGTIVLYDFGNVVEFSEEFKSKINQLIISLYQKDVEEFVELLIELEILYVKDDIEIIEIKAFFGYFFKYLETLDLSSLKVSMIQNDLQGNFRTNFKVNQDFLSLFRVFSLLDGTYSKLDPNFSYINAIAPYTEDLMNNPEFYDYRAKKDIQKLTSYPRILQNTDANILRLQQKTKNMNVDFRQLQFFVGIFMMLDNYEHFLPFLMLYIPFLYYKNKKEQ</sequence>
<dbReference type="PROSITE" id="PS50011">
    <property type="entry name" value="PROTEIN_KINASE_DOM"/>
    <property type="match status" value="1"/>
</dbReference>
<dbReference type="PANTHER" id="PTHR10566:SF113">
    <property type="entry name" value="PROTEIN ACTIVITY OF BC1 COMPLEX KINASE 7, CHLOROPLASTIC"/>
    <property type="match status" value="1"/>
</dbReference>
<dbReference type="Pfam" id="PF03109">
    <property type="entry name" value="ABC1"/>
    <property type="match status" value="1"/>
</dbReference>
<name>A0A6C0KTV1_9ZZZZ</name>
<dbReference type="CDD" id="cd05121">
    <property type="entry name" value="ABC1_ADCK3-like"/>
    <property type="match status" value="1"/>
</dbReference>